<feature type="compositionally biased region" description="Basic residues" evidence="14">
    <location>
        <begin position="692"/>
        <end position="720"/>
    </location>
</feature>
<evidence type="ECO:0000259" key="19">
    <source>
        <dbReference type="PROSITE" id="PS51303"/>
    </source>
</evidence>
<evidence type="ECO:0000256" key="12">
    <source>
        <dbReference type="PROSITE-ProRule" id="PRU00125"/>
    </source>
</evidence>
<dbReference type="EMBL" id="KE685850">
    <property type="protein sequence ID" value="ERE64228.1"/>
    <property type="molecule type" value="Genomic_DNA"/>
</dbReference>
<evidence type="ECO:0000256" key="6">
    <source>
        <dbReference type="ARBA" id="ARBA00022737"/>
    </source>
</evidence>
<feature type="compositionally biased region" description="Low complexity" evidence="14">
    <location>
        <begin position="245"/>
        <end position="261"/>
    </location>
</feature>
<feature type="chain" id="PRO_5001600030" evidence="16">
    <location>
        <begin position="19"/>
        <end position="801"/>
    </location>
</feature>
<keyword evidence="6" id="KW-0677">Repeat</keyword>
<keyword evidence="9 12" id="KW-0440">LIM domain</keyword>
<dbReference type="PROSITE" id="PS50023">
    <property type="entry name" value="LIM_DOMAIN_2"/>
    <property type="match status" value="1"/>
</dbReference>
<dbReference type="Gene3D" id="2.10.110.10">
    <property type="entry name" value="Cysteine Rich Protein"/>
    <property type="match status" value="2"/>
</dbReference>
<evidence type="ECO:0000259" key="18">
    <source>
        <dbReference type="PROSITE" id="PS51225"/>
    </source>
</evidence>
<dbReference type="PROSITE" id="PS51225">
    <property type="entry name" value="MARVEL"/>
    <property type="match status" value="1"/>
</dbReference>
<feature type="transmembrane region" description="Helical" evidence="15">
    <location>
        <begin position="121"/>
        <end position="142"/>
    </location>
</feature>
<dbReference type="Proteomes" id="UP000030759">
    <property type="component" value="Unassembled WGS sequence"/>
</dbReference>
<evidence type="ECO:0000259" key="17">
    <source>
        <dbReference type="PROSITE" id="PS50023"/>
    </source>
</evidence>
<feature type="domain" description="PET" evidence="19">
    <location>
        <begin position="325"/>
        <end position="433"/>
    </location>
</feature>
<comment type="similarity">
    <text evidence="2">Belongs to the synaptophysin/synaptobrevin family.</text>
</comment>
<proteinExistence type="inferred from homology"/>
<dbReference type="PRINTS" id="PR00220">
    <property type="entry name" value="SYNAPTOPHYSN"/>
</dbReference>
<protein>
    <submittedName>
        <fullName evidence="20">Prickle-like protein 3</fullName>
    </submittedName>
</protein>
<dbReference type="InterPro" id="IPR010442">
    <property type="entry name" value="PET_domain"/>
</dbReference>
<dbReference type="Pfam" id="PF06297">
    <property type="entry name" value="PET"/>
    <property type="match status" value="1"/>
</dbReference>
<dbReference type="GO" id="GO:0008270">
    <property type="term" value="F:zinc ion binding"/>
    <property type="evidence" value="ECO:0007669"/>
    <property type="project" value="InterPro"/>
</dbReference>
<feature type="region of interest" description="Disordered" evidence="14">
    <location>
        <begin position="578"/>
        <end position="785"/>
    </location>
</feature>
<keyword evidence="4 13" id="KW-0812">Transmembrane</keyword>
<evidence type="ECO:0000256" key="14">
    <source>
        <dbReference type="SAM" id="MobiDB-lite"/>
    </source>
</evidence>
<evidence type="ECO:0000256" key="1">
    <source>
        <dbReference type="ARBA" id="ARBA00004141"/>
    </source>
</evidence>
<dbReference type="GO" id="GO:0016020">
    <property type="term" value="C:membrane"/>
    <property type="evidence" value="ECO:0007669"/>
    <property type="project" value="UniProtKB-SubCell"/>
</dbReference>
<keyword evidence="8 15" id="KW-1133">Transmembrane helix</keyword>
<dbReference type="PROSITE" id="PS00604">
    <property type="entry name" value="SYNAPTOP"/>
    <property type="match status" value="1"/>
</dbReference>
<dbReference type="PANTHER" id="PTHR24211">
    <property type="entry name" value="LIM DOMAIN-CONTAINING PROTEIN"/>
    <property type="match status" value="1"/>
</dbReference>
<dbReference type="InterPro" id="IPR033727">
    <property type="entry name" value="LIM3_prickle"/>
</dbReference>
<evidence type="ECO:0000256" key="4">
    <source>
        <dbReference type="ARBA" id="ARBA00022692"/>
    </source>
</evidence>
<dbReference type="Pfam" id="PF00412">
    <property type="entry name" value="LIM"/>
    <property type="match status" value="2"/>
</dbReference>
<sequence length="801" mass="87994">MHTGSLQPSTFLLPKVFAIFAFATCGSYNGELRLSVECANKTESALNIEVEFEYPFRLHQVYFDAPNCQGRTTKVFLVGDYSSSAEFFVTVAVFAFLYSMGALATYIFLQNKYRENNKGPMMDFLATAVFAFMWLVSSSAWAKGLSDVKMATDPETIIKEMPVCRQTGNSCKELRDPVTSGLNTSVVFGFLNLVLWVGNLWFVFKETGWAAPFMRAPPGAPEKQPAPGDAYGDAGYGQGPGGYGPQDSYGPQGGYQPDYGQPAGGGGGGYGPQGDYGQQGYGPQGAPTSFSNQIKICQHCKCPREEHAVHTVPVDLERIMCRLISDFQRHSISDDDSGCASEEYAWVPPGLKPEQVYQFFSCLPEDKVPYVNSPGEKYRIKQLLHQLPPHDSEAQYCTALEEEEKKELRAFSQQRKRENLGRGTVRIFPVTITGAICEEIIFSPECTEAEGRHWHMGHFCCFECEASLGGQRYVMRQSRPHCCACYEARHAEYCDGCGEHIGLDQGQMAYEGQHWHASDRCFCCSRCGRALLGRPFLPRRGLIFCSRACSLGAETTAPGPGRRSWSAGTVTAQLTASTASFPAAEGTSETASKGTCTKAEPAAGSDEPSRFLRGAPHRHSMPELGLRGAPEPPTETPGHPALNPDDNAFGRQSTPRVSFRDPLVSEGGPRRTLSAPPAQRRRPRSPPPRAPSCRHRRRRHRRRGSHHHHHRPGRHGHHRCNAGSGSDSGSCSSSPSSPSSESSEDDGFFLGERIPLPPHLCRSRTTQDAATETFNNPAPPLVQVSHPVMPRHTRDKNCIVA</sequence>
<evidence type="ECO:0000256" key="10">
    <source>
        <dbReference type="ARBA" id="ARBA00023136"/>
    </source>
</evidence>
<dbReference type="CDD" id="cd09420">
    <property type="entry name" value="LIM3_Prickle"/>
    <property type="match status" value="1"/>
</dbReference>
<dbReference type="GO" id="GO:0008021">
    <property type="term" value="C:synaptic vesicle"/>
    <property type="evidence" value="ECO:0007669"/>
    <property type="project" value="InterPro"/>
</dbReference>
<keyword evidence="16" id="KW-0732">Signal</keyword>
<feature type="transmembrane region" description="Helical" evidence="15">
    <location>
        <begin position="186"/>
        <end position="204"/>
    </location>
</feature>
<dbReference type="AlphaFoldDB" id="A0A061HWW8"/>
<evidence type="ECO:0000256" key="5">
    <source>
        <dbReference type="ARBA" id="ARBA00022723"/>
    </source>
</evidence>
<evidence type="ECO:0000256" key="15">
    <source>
        <dbReference type="SAM" id="Phobius"/>
    </source>
</evidence>
<evidence type="ECO:0000256" key="11">
    <source>
        <dbReference type="ARBA" id="ARBA00023180"/>
    </source>
</evidence>
<accession>A0A061HWW8</accession>
<dbReference type="SMART" id="SM00132">
    <property type="entry name" value="LIM"/>
    <property type="match status" value="2"/>
</dbReference>
<dbReference type="FunFam" id="2.10.110.10:FF:000005">
    <property type="entry name" value="Testin isoform 1"/>
    <property type="match status" value="1"/>
</dbReference>
<evidence type="ECO:0000313" key="21">
    <source>
        <dbReference type="Proteomes" id="UP000030759"/>
    </source>
</evidence>
<feature type="domain" description="LIM zinc-binding" evidence="17">
    <location>
        <begin position="432"/>
        <end position="492"/>
    </location>
</feature>
<feature type="compositionally biased region" description="Gly residues" evidence="14">
    <location>
        <begin position="262"/>
        <end position="283"/>
    </location>
</feature>
<name>A0A061HWW8_CRIGR</name>
<dbReference type="InterPro" id="IPR008253">
    <property type="entry name" value="Marvel"/>
</dbReference>
<dbReference type="CDD" id="cd09827">
    <property type="entry name" value="PET_Prickle"/>
    <property type="match status" value="1"/>
</dbReference>
<dbReference type="CDD" id="cd09418">
    <property type="entry name" value="LIM2_Prickle"/>
    <property type="match status" value="1"/>
</dbReference>
<feature type="region of interest" description="Disordered" evidence="14">
    <location>
        <begin position="219"/>
        <end position="285"/>
    </location>
</feature>
<dbReference type="Pfam" id="PF01284">
    <property type="entry name" value="MARVEL"/>
    <property type="match status" value="1"/>
</dbReference>
<feature type="compositionally biased region" description="Low complexity" evidence="14">
    <location>
        <begin position="723"/>
        <end position="741"/>
    </location>
</feature>
<keyword evidence="7 12" id="KW-0862">Zinc</keyword>
<feature type="compositionally biased region" description="Gly residues" evidence="14">
    <location>
        <begin position="234"/>
        <end position="244"/>
    </location>
</feature>
<feature type="compositionally biased region" description="Polar residues" evidence="14">
    <location>
        <begin position="763"/>
        <end position="776"/>
    </location>
</feature>
<keyword evidence="11" id="KW-0325">Glycoprotein</keyword>
<dbReference type="InterPro" id="IPR033726">
    <property type="entry name" value="LIM2_prickle"/>
</dbReference>
<feature type="domain" description="MARVEL" evidence="18">
    <location>
        <begin position="2"/>
        <end position="208"/>
    </location>
</feature>
<evidence type="ECO:0000256" key="7">
    <source>
        <dbReference type="ARBA" id="ARBA00022833"/>
    </source>
</evidence>
<evidence type="ECO:0000256" key="2">
    <source>
        <dbReference type="ARBA" id="ARBA00006476"/>
    </source>
</evidence>
<dbReference type="InterPro" id="IPR033723">
    <property type="entry name" value="PET_prickle"/>
</dbReference>
<evidence type="ECO:0000256" key="16">
    <source>
        <dbReference type="SAM" id="SignalP"/>
    </source>
</evidence>
<evidence type="ECO:0000256" key="9">
    <source>
        <dbReference type="ARBA" id="ARBA00023038"/>
    </source>
</evidence>
<feature type="transmembrane region" description="Helical" evidence="15">
    <location>
        <begin position="12"/>
        <end position="30"/>
    </location>
</feature>
<dbReference type="PANTHER" id="PTHR24211:SF19">
    <property type="entry name" value="PRICKLE PLANAR CELL POLARITY PROTEIN 3"/>
    <property type="match status" value="1"/>
</dbReference>
<reference evidence="21" key="1">
    <citation type="journal article" date="2013" name="Nat. Biotechnol.">
        <title>Chinese hamster genome sequenced from sorted chromosomes.</title>
        <authorList>
            <person name="Brinkrolf K."/>
            <person name="Rupp O."/>
            <person name="Laux H."/>
            <person name="Kollin F."/>
            <person name="Ernst W."/>
            <person name="Linke B."/>
            <person name="Kofler R."/>
            <person name="Romand S."/>
            <person name="Hesse F."/>
            <person name="Budach W.E."/>
            <person name="Galosy S."/>
            <person name="Muller D."/>
            <person name="Noll T."/>
            <person name="Wienberg J."/>
            <person name="Jostock T."/>
            <person name="Leonard M."/>
            <person name="Grillari J."/>
            <person name="Tauch A."/>
            <person name="Goesmann A."/>
            <person name="Helk B."/>
            <person name="Mott J.E."/>
            <person name="Puhler A."/>
            <person name="Borth N."/>
        </authorList>
    </citation>
    <scope>NUCLEOTIDE SEQUENCE [LARGE SCALE GENOMIC DNA]</scope>
    <source>
        <strain evidence="21">17A/GY</strain>
    </source>
</reference>
<dbReference type="InterPro" id="IPR047120">
    <property type="entry name" value="Pk/Esn/Tes"/>
</dbReference>
<evidence type="ECO:0000256" key="13">
    <source>
        <dbReference type="PROSITE-ProRule" id="PRU00581"/>
    </source>
</evidence>
<comment type="subcellular location">
    <subcellularLocation>
        <location evidence="1">Membrane</location>
        <topology evidence="1">Multi-pass membrane protein</topology>
    </subcellularLocation>
</comment>
<dbReference type="PROSITE" id="PS51303">
    <property type="entry name" value="PET"/>
    <property type="match status" value="1"/>
</dbReference>
<dbReference type="SUPFAM" id="SSF57716">
    <property type="entry name" value="Glucocorticoid receptor-like (DNA-binding domain)"/>
    <property type="match status" value="1"/>
</dbReference>
<gene>
    <name evidence="20" type="ORF">H671_xg20584</name>
</gene>
<dbReference type="InterPro" id="IPR001285">
    <property type="entry name" value="Synaptophysin/porin"/>
</dbReference>
<evidence type="ECO:0000256" key="8">
    <source>
        <dbReference type="ARBA" id="ARBA00022989"/>
    </source>
</evidence>
<keyword evidence="10 13" id="KW-0472">Membrane</keyword>
<dbReference type="FunFam" id="2.10.110.10:FF:000022">
    <property type="entry name" value="prickle-like protein 2 isoform X1"/>
    <property type="match status" value="1"/>
</dbReference>
<feature type="transmembrane region" description="Helical" evidence="15">
    <location>
        <begin position="87"/>
        <end position="109"/>
    </location>
</feature>
<keyword evidence="5 12" id="KW-0479">Metal-binding</keyword>
<evidence type="ECO:0000313" key="20">
    <source>
        <dbReference type="EMBL" id="ERE64228.1"/>
    </source>
</evidence>
<evidence type="ECO:0000256" key="3">
    <source>
        <dbReference type="ARBA" id="ARBA00008268"/>
    </source>
</evidence>
<feature type="signal peptide" evidence="16">
    <location>
        <begin position="1"/>
        <end position="18"/>
    </location>
</feature>
<comment type="similarity">
    <text evidence="3">Belongs to the prickle / espinas / testin family.</text>
</comment>
<dbReference type="InterPro" id="IPR001781">
    <property type="entry name" value="Znf_LIM"/>
</dbReference>
<organism evidence="20 21">
    <name type="scientific">Cricetulus griseus</name>
    <name type="common">Chinese hamster</name>
    <name type="synonym">Cricetulus barabensis griseus</name>
    <dbReference type="NCBI Taxonomy" id="10029"/>
    <lineage>
        <taxon>Eukaryota</taxon>
        <taxon>Metazoa</taxon>
        <taxon>Chordata</taxon>
        <taxon>Craniata</taxon>
        <taxon>Vertebrata</taxon>
        <taxon>Euteleostomi</taxon>
        <taxon>Mammalia</taxon>
        <taxon>Eutheria</taxon>
        <taxon>Euarchontoglires</taxon>
        <taxon>Glires</taxon>
        <taxon>Rodentia</taxon>
        <taxon>Myomorpha</taxon>
        <taxon>Muroidea</taxon>
        <taxon>Cricetidae</taxon>
        <taxon>Cricetinae</taxon>
        <taxon>Cricetulus</taxon>
    </lineage>
</organism>